<dbReference type="InterPro" id="IPR000823">
    <property type="entry name" value="Peroxidase_pln"/>
</dbReference>
<feature type="signal peptide" evidence="16">
    <location>
        <begin position="1"/>
        <end position="24"/>
    </location>
</feature>
<keyword evidence="16" id="KW-0376">Hydrogen peroxide</keyword>
<evidence type="ECO:0000256" key="7">
    <source>
        <dbReference type="ARBA" id="ARBA00022723"/>
    </source>
</evidence>
<dbReference type="PROSITE" id="PS00436">
    <property type="entry name" value="PEROXIDASE_2"/>
    <property type="match status" value="1"/>
</dbReference>
<dbReference type="InterPro" id="IPR019793">
    <property type="entry name" value="Peroxidases_heam-ligand_BS"/>
</dbReference>
<keyword evidence="16" id="KW-0964">Secreted</keyword>
<feature type="binding site" description="axial binding residue" evidence="13">
    <location>
        <position position="194"/>
    </location>
    <ligand>
        <name>heme b</name>
        <dbReference type="ChEBI" id="CHEBI:60344"/>
    </ligand>
    <ligandPart>
        <name>Fe</name>
        <dbReference type="ChEBI" id="CHEBI:18248"/>
    </ligandPart>
</feature>
<dbReference type="PANTHER" id="PTHR31388">
    <property type="entry name" value="PEROXIDASE 72-RELATED"/>
    <property type="match status" value="1"/>
</dbReference>
<name>A0A5B6U8L3_9ROSI</name>
<protein>
    <recommendedName>
        <fullName evidence="4 16">Peroxidase</fullName>
        <ecNumber evidence="4 16">1.11.1.7</ecNumber>
    </recommendedName>
</protein>
<dbReference type="GO" id="GO:0006979">
    <property type="term" value="P:response to oxidative stress"/>
    <property type="evidence" value="ECO:0007669"/>
    <property type="project" value="UniProtKB-UniRule"/>
</dbReference>
<dbReference type="Pfam" id="PF00141">
    <property type="entry name" value="peroxidase"/>
    <property type="match status" value="1"/>
</dbReference>
<gene>
    <name evidence="18" type="primary">pod</name>
    <name evidence="18" type="ORF">EPI10_010188</name>
</gene>
<evidence type="ECO:0000256" key="10">
    <source>
        <dbReference type="ARBA" id="ARBA00023157"/>
    </source>
</evidence>
<dbReference type="GO" id="GO:0020037">
    <property type="term" value="F:heme binding"/>
    <property type="evidence" value="ECO:0007669"/>
    <property type="project" value="UniProtKB-UniRule"/>
</dbReference>
<feature type="chain" id="PRO_5023000245" description="Peroxidase" evidence="16">
    <location>
        <begin position="25"/>
        <end position="321"/>
    </location>
</feature>
<feature type="binding site" evidence="13">
    <location>
        <position position="91"/>
    </location>
    <ligand>
        <name>Ca(2+)</name>
        <dbReference type="ChEBI" id="CHEBI:29108"/>
        <label>1</label>
    </ligand>
</feature>
<dbReference type="PANTHER" id="PTHR31388:SF147">
    <property type="entry name" value="PEROXIDASE 58"/>
    <property type="match status" value="1"/>
</dbReference>
<evidence type="ECO:0000256" key="2">
    <source>
        <dbReference type="ARBA" id="ARBA00002322"/>
    </source>
</evidence>
<feature type="disulfide bond" evidence="15">
    <location>
        <begin position="69"/>
        <end position="74"/>
    </location>
</feature>
<feature type="active site" description="Proton acceptor" evidence="11">
    <location>
        <position position="67"/>
    </location>
</feature>
<feature type="binding site" evidence="13">
    <location>
        <position position="239"/>
    </location>
    <ligand>
        <name>Ca(2+)</name>
        <dbReference type="ChEBI" id="CHEBI:29108"/>
        <label>2</label>
    </ligand>
</feature>
<comment type="function">
    <text evidence="2">Removal of H(2)O(2), oxidation of toxic reductants, biosynthesis and degradation of lignin, suberization, auxin catabolism, response to environmental stresses such as wounding, pathogen attack and oxidative stress. These functions might be dependent on each isozyme/isoform in each plant tissue.</text>
</comment>
<comment type="similarity">
    <text evidence="16">Belongs to the peroxidase family. Classical plant (class III) peroxidase subfamily.</text>
</comment>
<comment type="caution">
    <text evidence="18">The sequence shown here is derived from an EMBL/GenBank/DDBJ whole genome shotgun (WGS) entry which is preliminary data.</text>
</comment>
<feature type="binding site" evidence="13">
    <location>
        <position position="68"/>
    </location>
    <ligand>
        <name>Ca(2+)</name>
        <dbReference type="ChEBI" id="CHEBI:29108"/>
        <label>1</label>
    </ligand>
</feature>
<comment type="cofactor">
    <cofactor evidence="13 16">
        <name>Ca(2+)</name>
        <dbReference type="ChEBI" id="CHEBI:29108"/>
    </cofactor>
    <text evidence="13 16">Binds 2 calcium ions per subunit.</text>
</comment>
<evidence type="ECO:0000256" key="12">
    <source>
        <dbReference type="PIRSR" id="PIRSR600823-2"/>
    </source>
</evidence>
<dbReference type="GO" id="GO:0140825">
    <property type="term" value="F:lactoperoxidase activity"/>
    <property type="evidence" value="ECO:0007669"/>
    <property type="project" value="UniProtKB-EC"/>
</dbReference>
<comment type="cofactor">
    <cofactor evidence="13 16">
        <name>heme b</name>
        <dbReference type="ChEBI" id="CHEBI:60344"/>
    </cofactor>
    <text evidence="13 16">Binds 1 heme b (iron(II)-protoporphyrin IX) group per subunit.</text>
</comment>
<evidence type="ECO:0000256" key="4">
    <source>
        <dbReference type="ARBA" id="ARBA00012313"/>
    </source>
</evidence>
<evidence type="ECO:0000256" key="1">
    <source>
        <dbReference type="ARBA" id="ARBA00000189"/>
    </source>
</evidence>
<keyword evidence="10 15" id="KW-1015">Disulfide bond</keyword>
<dbReference type="EC" id="1.11.1.7" evidence="4 16"/>
<keyword evidence="8 16" id="KW-0560">Oxidoreductase</keyword>
<comment type="similarity">
    <text evidence="3">Belongs to the peroxidase family. Ascorbate peroxidase subfamily.</text>
</comment>
<evidence type="ECO:0000256" key="8">
    <source>
        <dbReference type="ARBA" id="ARBA00023002"/>
    </source>
</evidence>
<dbReference type="CDD" id="cd00693">
    <property type="entry name" value="secretory_peroxidase"/>
    <property type="match status" value="1"/>
</dbReference>
<feature type="binding site" evidence="13">
    <location>
        <position position="195"/>
    </location>
    <ligand>
        <name>Ca(2+)</name>
        <dbReference type="ChEBI" id="CHEBI:29108"/>
        <label>2</label>
    </ligand>
</feature>
<dbReference type="Proteomes" id="UP000325315">
    <property type="component" value="Unassembled WGS sequence"/>
</dbReference>
<dbReference type="EMBL" id="SMMG02000013">
    <property type="protein sequence ID" value="KAA3454239.1"/>
    <property type="molecule type" value="Genomic_DNA"/>
</dbReference>
<feature type="disulfide bond" evidence="15">
    <location>
        <begin position="201"/>
        <end position="226"/>
    </location>
</feature>
<dbReference type="PRINTS" id="PR00458">
    <property type="entry name" value="PEROXIDASE"/>
</dbReference>
<evidence type="ECO:0000259" key="17">
    <source>
        <dbReference type="PROSITE" id="PS50873"/>
    </source>
</evidence>
<feature type="binding site" evidence="13">
    <location>
        <position position="242"/>
    </location>
    <ligand>
        <name>Ca(2+)</name>
        <dbReference type="ChEBI" id="CHEBI:29108"/>
        <label>2</label>
    </ligand>
</feature>
<dbReference type="FunFam" id="1.10.420.10:FF:000001">
    <property type="entry name" value="Peroxidase"/>
    <property type="match status" value="1"/>
</dbReference>
<organism evidence="18 19">
    <name type="scientific">Gossypium australe</name>
    <dbReference type="NCBI Taxonomy" id="47621"/>
    <lineage>
        <taxon>Eukaryota</taxon>
        <taxon>Viridiplantae</taxon>
        <taxon>Streptophyta</taxon>
        <taxon>Embryophyta</taxon>
        <taxon>Tracheophyta</taxon>
        <taxon>Spermatophyta</taxon>
        <taxon>Magnoliopsida</taxon>
        <taxon>eudicotyledons</taxon>
        <taxon>Gunneridae</taxon>
        <taxon>Pentapetalae</taxon>
        <taxon>rosids</taxon>
        <taxon>malvids</taxon>
        <taxon>Malvales</taxon>
        <taxon>Malvaceae</taxon>
        <taxon>Malvoideae</taxon>
        <taxon>Gossypium</taxon>
    </lineage>
</organism>
<feature type="binding site" evidence="13">
    <location>
        <position position="75"/>
    </location>
    <ligand>
        <name>Ca(2+)</name>
        <dbReference type="ChEBI" id="CHEBI:29108"/>
        <label>1</label>
    </ligand>
</feature>
<feature type="site" description="Transition state stabilizer" evidence="14">
    <location>
        <position position="63"/>
    </location>
</feature>
<evidence type="ECO:0000313" key="19">
    <source>
        <dbReference type="Proteomes" id="UP000325315"/>
    </source>
</evidence>
<evidence type="ECO:0000256" key="13">
    <source>
        <dbReference type="PIRSR" id="PIRSR600823-3"/>
    </source>
</evidence>
<keyword evidence="13 16" id="KW-0106">Calcium</keyword>
<keyword evidence="19" id="KW-1185">Reference proteome</keyword>
<comment type="subcellular location">
    <subcellularLocation>
        <location evidence="16">Secreted</location>
    </subcellularLocation>
</comment>
<evidence type="ECO:0000313" key="18">
    <source>
        <dbReference type="EMBL" id="KAA3454239.1"/>
    </source>
</evidence>
<evidence type="ECO:0000256" key="11">
    <source>
        <dbReference type="PIRSR" id="PIRSR600823-1"/>
    </source>
</evidence>
<dbReference type="OrthoDB" id="2113341at2759"/>
<feature type="domain" description="Plant heme peroxidase family profile" evidence="17">
    <location>
        <begin position="26"/>
        <end position="321"/>
    </location>
</feature>
<dbReference type="Gene3D" id="1.10.420.10">
    <property type="entry name" value="Peroxidase, domain 2"/>
    <property type="match status" value="1"/>
</dbReference>
<feature type="binding site" evidence="13">
    <location>
        <position position="71"/>
    </location>
    <ligand>
        <name>Ca(2+)</name>
        <dbReference type="ChEBI" id="CHEBI:29108"/>
        <label>1</label>
    </ligand>
</feature>
<dbReference type="InterPro" id="IPR033905">
    <property type="entry name" value="Secretory_peroxidase"/>
</dbReference>
<evidence type="ECO:0000256" key="15">
    <source>
        <dbReference type="PIRSR" id="PIRSR600823-5"/>
    </source>
</evidence>
<dbReference type="GO" id="GO:0042744">
    <property type="term" value="P:hydrogen peroxide catabolic process"/>
    <property type="evidence" value="ECO:0007669"/>
    <property type="project" value="UniProtKB-KW"/>
</dbReference>
<dbReference type="PRINTS" id="PR00461">
    <property type="entry name" value="PLPEROXIDASE"/>
</dbReference>
<feature type="disulfide bond" evidence="15">
    <location>
        <begin position="122"/>
        <end position="317"/>
    </location>
</feature>
<dbReference type="AlphaFoldDB" id="A0A5B6U8L3"/>
<dbReference type="GO" id="GO:0005576">
    <property type="term" value="C:extracellular region"/>
    <property type="evidence" value="ECO:0007669"/>
    <property type="project" value="UniProtKB-SubCell"/>
</dbReference>
<dbReference type="SUPFAM" id="SSF48113">
    <property type="entry name" value="Heme-dependent peroxidases"/>
    <property type="match status" value="1"/>
</dbReference>
<accession>A0A5B6U8L3</accession>
<dbReference type="Gene3D" id="1.10.520.10">
    <property type="match status" value="1"/>
</dbReference>
<keyword evidence="6 16" id="KW-0349">Heme</keyword>
<feature type="binding site" evidence="13">
    <location>
        <position position="73"/>
    </location>
    <ligand>
        <name>Ca(2+)</name>
        <dbReference type="ChEBI" id="CHEBI:29108"/>
        <label>1</label>
    </ligand>
</feature>
<keyword evidence="7 13" id="KW-0479">Metal-binding</keyword>
<feature type="binding site" evidence="13">
    <location>
        <position position="247"/>
    </location>
    <ligand>
        <name>Ca(2+)</name>
        <dbReference type="ChEBI" id="CHEBI:29108"/>
        <label>2</label>
    </ligand>
</feature>
<dbReference type="InterPro" id="IPR010255">
    <property type="entry name" value="Haem_peroxidase_sf"/>
</dbReference>
<reference evidence="19" key="1">
    <citation type="journal article" date="2019" name="Plant Biotechnol. J.">
        <title>Genome sequencing of the Australian wild diploid species Gossypium australe highlights disease resistance and delayed gland morphogenesis.</title>
        <authorList>
            <person name="Cai Y."/>
            <person name="Cai X."/>
            <person name="Wang Q."/>
            <person name="Wang P."/>
            <person name="Zhang Y."/>
            <person name="Cai C."/>
            <person name="Xu Y."/>
            <person name="Wang K."/>
            <person name="Zhou Z."/>
            <person name="Wang C."/>
            <person name="Geng S."/>
            <person name="Li B."/>
            <person name="Dong Q."/>
            <person name="Hou Y."/>
            <person name="Wang H."/>
            <person name="Ai P."/>
            <person name="Liu Z."/>
            <person name="Yi F."/>
            <person name="Sun M."/>
            <person name="An G."/>
            <person name="Cheng J."/>
            <person name="Zhang Y."/>
            <person name="Shi Q."/>
            <person name="Xie Y."/>
            <person name="Shi X."/>
            <person name="Chang Y."/>
            <person name="Huang F."/>
            <person name="Chen Y."/>
            <person name="Hong S."/>
            <person name="Mi L."/>
            <person name="Sun Q."/>
            <person name="Zhang L."/>
            <person name="Zhou B."/>
            <person name="Peng R."/>
            <person name="Zhang X."/>
            <person name="Liu F."/>
        </authorList>
    </citation>
    <scope>NUCLEOTIDE SEQUENCE [LARGE SCALE GENOMIC DNA]</scope>
    <source>
        <strain evidence="19">cv. PA1801</strain>
    </source>
</reference>
<dbReference type="GO" id="GO:0046872">
    <property type="term" value="F:metal ion binding"/>
    <property type="evidence" value="ECO:0007669"/>
    <property type="project" value="UniProtKB-UniRule"/>
</dbReference>
<keyword evidence="16" id="KW-0732">Signal</keyword>
<keyword evidence="5 16" id="KW-0575">Peroxidase</keyword>
<feature type="binding site" evidence="12">
    <location>
        <position position="163"/>
    </location>
    <ligand>
        <name>substrate</name>
    </ligand>
</feature>
<sequence length="321" mass="34286">MMPSFRMTTIFVLLAGMILGGSKAQQLIPTFYGNTCPNLTTIVGGVLQQAVQSDIRIGAKLIRAHFHDCMVDGCDGPLLLDNDAANGIVSEKDATPNQMIDVDIVDDIKTALENACPGVVSCADILALGSQIGVSLAGGPTWQVPLGRRDSRTANQDGTSAIPSPFDDFSVLQRKFRDVGLDDSTDLVALSGAHTFGRARCQTFSRRIGTDPTLDPTISDVLVQICPQGGNGNALANLDSSTADDFDNNYYTNLQNNRGLLQTDQSLFSTTNAGTVAIVNRFAGGQRDFFDAFVQSMINMGNISPLTGSNGEIRTNCRRIN</sequence>
<feature type="disulfide bond" evidence="15">
    <location>
        <begin position="36"/>
        <end position="116"/>
    </location>
</feature>
<dbReference type="InterPro" id="IPR002016">
    <property type="entry name" value="Haem_peroxidase"/>
</dbReference>
<evidence type="ECO:0000256" key="14">
    <source>
        <dbReference type="PIRSR" id="PIRSR600823-4"/>
    </source>
</evidence>
<evidence type="ECO:0000256" key="9">
    <source>
        <dbReference type="ARBA" id="ARBA00023004"/>
    </source>
</evidence>
<dbReference type="PROSITE" id="PS50873">
    <property type="entry name" value="PEROXIDASE_4"/>
    <property type="match status" value="1"/>
</dbReference>
<evidence type="ECO:0000256" key="16">
    <source>
        <dbReference type="RuleBase" id="RU362060"/>
    </source>
</evidence>
<comment type="catalytic activity">
    <reaction evidence="1 16">
        <text>2 a phenolic donor + H2O2 = 2 a phenolic radical donor + 2 H2O</text>
        <dbReference type="Rhea" id="RHEA:56136"/>
        <dbReference type="ChEBI" id="CHEBI:15377"/>
        <dbReference type="ChEBI" id="CHEBI:16240"/>
        <dbReference type="ChEBI" id="CHEBI:139520"/>
        <dbReference type="ChEBI" id="CHEBI:139521"/>
        <dbReference type="EC" id="1.11.1.7"/>
    </reaction>
</comment>
<dbReference type="InterPro" id="IPR019794">
    <property type="entry name" value="Peroxidases_AS"/>
</dbReference>
<evidence type="ECO:0000256" key="6">
    <source>
        <dbReference type="ARBA" id="ARBA00022617"/>
    </source>
</evidence>
<keyword evidence="9 13" id="KW-0408">Iron</keyword>
<dbReference type="PROSITE" id="PS00435">
    <property type="entry name" value="PEROXIDASE_1"/>
    <property type="match status" value="1"/>
</dbReference>
<evidence type="ECO:0000256" key="5">
    <source>
        <dbReference type="ARBA" id="ARBA00022559"/>
    </source>
</evidence>
<evidence type="ECO:0000256" key="3">
    <source>
        <dbReference type="ARBA" id="ARBA00006873"/>
    </source>
</evidence>
<proteinExistence type="inferred from homology"/>